<reference evidence="1" key="1">
    <citation type="journal article" date="2014" name="Front. Microbiol.">
        <title>High frequency of phylogenetically diverse reductive dehalogenase-homologous genes in deep subseafloor sedimentary metagenomes.</title>
        <authorList>
            <person name="Kawai M."/>
            <person name="Futagami T."/>
            <person name="Toyoda A."/>
            <person name="Takaki Y."/>
            <person name="Nishi S."/>
            <person name="Hori S."/>
            <person name="Arai W."/>
            <person name="Tsubouchi T."/>
            <person name="Morono Y."/>
            <person name="Uchiyama I."/>
            <person name="Ito T."/>
            <person name="Fujiyama A."/>
            <person name="Inagaki F."/>
            <person name="Takami H."/>
        </authorList>
    </citation>
    <scope>NUCLEOTIDE SEQUENCE</scope>
    <source>
        <strain evidence="1">Expedition CK06-06</strain>
    </source>
</reference>
<dbReference type="AlphaFoldDB" id="X0U0K7"/>
<proteinExistence type="predicted"/>
<gene>
    <name evidence="1" type="ORF">S01H1_22075</name>
</gene>
<protein>
    <submittedName>
        <fullName evidence="1">Uncharacterized protein</fullName>
    </submittedName>
</protein>
<comment type="caution">
    <text evidence="1">The sequence shown here is derived from an EMBL/GenBank/DDBJ whole genome shotgun (WGS) entry which is preliminary data.</text>
</comment>
<evidence type="ECO:0000313" key="1">
    <source>
        <dbReference type="EMBL" id="GAF99029.1"/>
    </source>
</evidence>
<dbReference type="EMBL" id="BARS01012372">
    <property type="protein sequence ID" value="GAF99029.1"/>
    <property type="molecule type" value="Genomic_DNA"/>
</dbReference>
<organism evidence="1">
    <name type="scientific">marine sediment metagenome</name>
    <dbReference type="NCBI Taxonomy" id="412755"/>
    <lineage>
        <taxon>unclassified sequences</taxon>
        <taxon>metagenomes</taxon>
        <taxon>ecological metagenomes</taxon>
    </lineage>
</organism>
<name>X0U0K7_9ZZZZ</name>
<feature type="non-terminal residue" evidence="1">
    <location>
        <position position="40"/>
    </location>
</feature>
<accession>X0U0K7</accession>
<sequence>MRQTVVGGGVPHLFGAYLYTRYGMDYHYGKVSHPQGPLHL</sequence>